<dbReference type="InterPro" id="IPR057670">
    <property type="entry name" value="SH3_retrovirus"/>
</dbReference>
<evidence type="ECO:0000256" key="2">
    <source>
        <dbReference type="SAM" id="MobiDB-lite"/>
    </source>
</evidence>
<evidence type="ECO:0000256" key="1">
    <source>
        <dbReference type="ARBA" id="ARBA00022884"/>
    </source>
</evidence>
<name>A0A6S6WET8_9PLEO</name>
<dbReference type="GO" id="GO:0005634">
    <property type="term" value="C:nucleus"/>
    <property type="evidence" value="ECO:0007669"/>
    <property type="project" value="UniProtKB-ARBA"/>
</dbReference>
<dbReference type="Pfam" id="PF22936">
    <property type="entry name" value="Pol_BBD"/>
    <property type="match status" value="1"/>
</dbReference>
<dbReference type="GO" id="GO:0003723">
    <property type="term" value="F:RNA binding"/>
    <property type="evidence" value="ECO:0007669"/>
    <property type="project" value="UniProtKB-KW"/>
</dbReference>
<dbReference type="Pfam" id="PF14223">
    <property type="entry name" value="Retrotran_gag_2"/>
    <property type="match status" value="1"/>
</dbReference>
<dbReference type="InterPro" id="IPR012337">
    <property type="entry name" value="RNaseH-like_sf"/>
</dbReference>
<feature type="compositionally biased region" description="Basic residues" evidence="2">
    <location>
        <begin position="271"/>
        <end position="286"/>
    </location>
</feature>
<evidence type="ECO:0000313" key="4">
    <source>
        <dbReference type="Proteomes" id="UP000472372"/>
    </source>
</evidence>
<dbReference type="Gene3D" id="3.30.420.10">
    <property type="entry name" value="Ribonuclease H-like superfamily/Ribonuclease H"/>
    <property type="match status" value="1"/>
</dbReference>
<dbReference type="InterPro" id="IPR054722">
    <property type="entry name" value="PolX-like_BBD"/>
</dbReference>
<feature type="compositionally biased region" description="Polar residues" evidence="2">
    <location>
        <begin position="293"/>
        <end position="306"/>
    </location>
</feature>
<organism evidence="3 4">
    <name type="scientific">Pyrenophora teres f. teres</name>
    <dbReference type="NCBI Taxonomy" id="97479"/>
    <lineage>
        <taxon>Eukaryota</taxon>
        <taxon>Fungi</taxon>
        <taxon>Dikarya</taxon>
        <taxon>Ascomycota</taxon>
        <taxon>Pezizomycotina</taxon>
        <taxon>Dothideomycetes</taxon>
        <taxon>Pleosporomycetidae</taxon>
        <taxon>Pleosporales</taxon>
        <taxon>Pleosporineae</taxon>
        <taxon>Pleosporaceae</taxon>
        <taxon>Pyrenophora</taxon>
    </lineage>
</organism>
<feature type="compositionally biased region" description="Pro residues" evidence="2">
    <location>
        <begin position="889"/>
        <end position="899"/>
    </location>
</feature>
<feature type="region of interest" description="Disordered" evidence="2">
    <location>
        <begin position="255"/>
        <end position="310"/>
    </location>
</feature>
<feature type="compositionally biased region" description="Pro residues" evidence="2">
    <location>
        <begin position="907"/>
        <end position="916"/>
    </location>
</feature>
<dbReference type="GO" id="GO:0015074">
    <property type="term" value="P:DNA integration"/>
    <property type="evidence" value="ECO:0007669"/>
    <property type="project" value="InterPro"/>
</dbReference>
<dbReference type="SUPFAM" id="SSF53098">
    <property type="entry name" value="Ribonuclease H-like"/>
    <property type="match status" value="1"/>
</dbReference>
<dbReference type="InterPro" id="IPR036397">
    <property type="entry name" value="RNaseH_sf"/>
</dbReference>
<protein>
    <submittedName>
        <fullName evidence="3">Rve domain containing protein</fullName>
    </submittedName>
</protein>
<dbReference type="PANTHER" id="PTHR11439:SF483">
    <property type="entry name" value="PEPTIDE SYNTHASE GLIP-LIKE, PUTATIVE (AFU_ORTHOLOGUE AFUA_3G12920)-RELATED"/>
    <property type="match status" value="1"/>
</dbReference>
<dbReference type="PROSITE" id="PS50994">
    <property type="entry name" value="INTEGRASE"/>
    <property type="match status" value="1"/>
</dbReference>
<proteinExistence type="predicted"/>
<dbReference type="InterPro" id="IPR001584">
    <property type="entry name" value="Integrase_cat-core"/>
</dbReference>
<dbReference type="PANTHER" id="PTHR11439">
    <property type="entry name" value="GAG-POL-RELATED RETROTRANSPOSON"/>
    <property type="match status" value="1"/>
</dbReference>
<accession>A0A6S6WET8</accession>
<gene>
    <name evidence="3" type="ORF">PTTW11_10331</name>
</gene>
<keyword evidence="1" id="KW-0694">RNA-binding</keyword>
<dbReference type="Pfam" id="PF25597">
    <property type="entry name" value="SH3_retrovirus"/>
    <property type="match status" value="1"/>
</dbReference>
<feature type="region of interest" description="Disordered" evidence="2">
    <location>
        <begin position="881"/>
        <end position="919"/>
    </location>
</feature>
<dbReference type="EMBL" id="HG992986">
    <property type="protein sequence ID" value="CAE7212663.1"/>
    <property type="molecule type" value="Genomic_DNA"/>
</dbReference>
<reference evidence="3" key="1">
    <citation type="submission" date="2021-02" db="EMBL/GenBank/DDBJ databases">
        <authorList>
            <person name="Syme A R."/>
            <person name="Syme A R."/>
            <person name="Moolhuijzen P."/>
        </authorList>
    </citation>
    <scope>NUCLEOTIDE SEQUENCE</scope>
    <source>
        <strain evidence="3">W1-1</strain>
    </source>
</reference>
<evidence type="ECO:0000313" key="3">
    <source>
        <dbReference type="EMBL" id="CAE7212663.1"/>
    </source>
</evidence>
<dbReference type="CDD" id="cd09272">
    <property type="entry name" value="RNase_HI_RT_Ty1"/>
    <property type="match status" value="1"/>
</dbReference>
<dbReference type="Proteomes" id="UP000472372">
    <property type="component" value="Chromosome 10"/>
</dbReference>
<sequence>MGIYDAAAFVPKLDVTGSNYYQWNSSMKVYATIHDATEVLDGTKTIPELPSYIGLIPEPAPLDISDIDPTNTEHVDTLAKRRDFDDSRRSINTNIEKAAEKQVERIKHWKKLDGVLQMTLIQTLPRNVFEAVQGLGSAAAMYAEIVRRYQDEGLNEACSAWSNFFKLRCSTCPTTQNFTDKFRAALNKLKDLKLVLPEQGIVYQFILAIEDTYPDEARDIRRDLRQSKDVTLDLLIHELNDEARRNDPVKAAAFAAKNNTDHTADNQRGGGRGRGRGGHGHGRRGGGRGGSSNGADSNTTTPPAGTQSGGRLGVSMCLHCSREHYGAGDRCWVKFPHLKVEHETRKAAQASTAANQAAAAPSVTQIAPAPAQQSFGQYNAYSFATVHDSNVAEVSEQAMQVAHRAEYKDRTIVDTGATDHICNDLSKFVEWKKTPSRSGIKTGAGVVAVLGTGSITMNLLCVDGTINHVTFSNVLYAPDMFVSIISHSQIRDKCLYYHGWEEKLLRHSDGLELAYTPEIDSIPNILQASNELEAARAFAFVLAHSPRPKSAIQPTRKITLCDLHETFGHANVESLKKLVATTTGLELSSRYNFSCEVCLLGNSQKQISRVPPNRATYAFQRVHVDIVGPMANSGDGKERYWIIYTDDYTRYRWIDTVESKSDCTTSLLRFLRMIKTQHRVNVAIVHLDNDNVLINHKTKAELSSAGTVFEPSTPYTAHQNGVAESSNRIYEARVRLMQIGAPHVPKNLWPFTARYAAELINHYPTTAVPGGKTPRQLLMEYMGTPNPVPSLHSIRKYGELGFVHIPEQRRVQGDKFSARAFKAYFVGREGSRIYLMWDPVSNKVIRTSSVKFANAPLHPIVAQDDAGYPAQDPADFSSQLSRLSINTPPSSPSSSPPPTLTTTTSQPSPPPSPPLETPLELDSQVLQSGGEDEDTLLQQLDEIQLPELGQGHRFEGFPMEPDEAPRHLDISSTLDSRLIVDTKRARRPTAKAAAVTISYNLTPLALARCFASAIAEAPAIYHSNSVDLPPEPTSHKQAMQHVFATGWMTAEGEEYKAHEDNGTWSPSVSRPEGTFALPTKWVFSKFKCHDLGSISHYLGIKICRDRRQGTMELSMEAYIDKLGAEYKRTNAPRRFHPLDPKYLKLQLRAKDDVAPAQLTTRYQSLIGKLLYPASQLRTDIAFAVGWLARAMSNPTEFHYQYGLQLLDYLYSTKDLVMSFSLGSSTNVDVYSKAHNFDLHAYSDASFADAEDRKSTSGYLFKFASGTVCHRSSKQKLVTTSTTEAEYVGLTYAAKEATWLARLLKQIGYQGTDVRPIKLYGDNQPSIQLTMSEGHHERTKHVDIYYHYINDQVKDGCIVLQHVGTKDMAADGLTKPLDEIAHRRFLQQVGLRRPYLTATG</sequence>